<feature type="signal peptide" evidence="1">
    <location>
        <begin position="1"/>
        <end position="20"/>
    </location>
</feature>
<feature type="non-terminal residue" evidence="3">
    <location>
        <position position="915"/>
    </location>
</feature>
<evidence type="ECO:0000313" key="4">
    <source>
        <dbReference type="Proteomes" id="UP001165367"/>
    </source>
</evidence>
<accession>A0ABS9L0F9</accession>
<dbReference type="Gene3D" id="2.180.10.10">
    <property type="entry name" value="RHS repeat-associated core"/>
    <property type="match status" value="1"/>
</dbReference>
<evidence type="ECO:0000256" key="1">
    <source>
        <dbReference type="SAM" id="SignalP"/>
    </source>
</evidence>
<protein>
    <submittedName>
        <fullName evidence="3">DUF6443 domain-containing protein</fullName>
    </submittedName>
</protein>
<dbReference type="InterPro" id="IPR045619">
    <property type="entry name" value="DUF6443"/>
</dbReference>
<reference evidence="3" key="1">
    <citation type="submission" date="2022-01" db="EMBL/GenBank/DDBJ databases">
        <authorList>
            <person name="Jo J.-H."/>
            <person name="Im W.-T."/>
        </authorList>
    </citation>
    <scope>NUCLEOTIDE SEQUENCE</scope>
    <source>
        <strain evidence="3">NA20</strain>
    </source>
</reference>
<keyword evidence="4" id="KW-1185">Reference proteome</keyword>
<feature type="chain" id="PRO_5046899563" evidence="1">
    <location>
        <begin position="21"/>
        <end position="915"/>
    </location>
</feature>
<feature type="domain" description="DUF6443" evidence="2">
    <location>
        <begin position="46"/>
        <end position="193"/>
    </location>
</feature>
<evidence type="ECO:0000259" key="2">
    <source>
        <dbReference type="Pfam" id="PF20041"/>
    </source>
</evidence>
<dbReference type="RefSeq" id="WP_237877163.1">
    <property type="nucleotide sequence ID" value="NZ_JAKLTR010000031.1"/>
</dbReference>
<comment type="caution">
    <text evidence="3">The sequence shown here is derived from an EMBL/GenBank/DDBJ whole genome shotgun (WGS) entry which is preliminary data.</text>
</comment>
<keyword evidence="1" id="KW-0732">Signal</keyword>
<evidence type="ECO:0000313" key="3">
    <source>
        <dbReference type="EMBL" id="MCG2618064.1"/>
    </source>
</evidence>
<name>A0ABS9L0F9_9BACT</name>
<gene>
    <name evidence="3" type="ORF">LZZ85_27420</name>
</gene>
<dbReference type="Proteomes" id="UP001165367">
    <property type="component" value="Unassembled WGS sequence"/>
</dbReference>
<dbReference type="Pfam" id="PF20041">
    <property type="entry name" value="DUF6443"/>
    <property type="match status" value="1"/>
</dbReference>
<proteinExistence type="predicted"/>
<dbReference type="EMBL" id="JAKLTR010000031">
    <property type="protein sequence ID" value="MCG2618064.1"/>
    <property type="molecule type" value="Genomic_DNA"/>
</dbReference>
<sequence length="915" mass="101210">MNSRSVCFKLGIAWLSVCLAGNDVSAQTPYLPAAYNSGIPVSYVRTWDAMKPDTNAAAITTAMAARDFRMTTQYVDGLGRPIQNVVKHGSMHTGYPMTDMVEGFTYDEFGREKFRFLPFQSSGGNPGQSDGLFKTNPWQQQVYSLGNIYVLSPLKGQDETFLYSQTNFEPSPLNRVTETFSPGSSWAGTASQATEAARRSVKIRYLTNTAFDSVRIWNVTNGGSVGAWGTYSTTAMYPAGQLTKIITIDEHGKQLIEFTDKQGKVILKKVQLTASADDGNGKGHSGWICTYYLYDDLGNLRCVIQPKGVAVIASNWLLTSTEILAEQCFRYEYDERNRMIVKKVPGAGETYMVYDFRDRLIMTQDAVMRATTPARWNVTKYDDLNRVIETGLLSSAGSFSSFRDSAATSLAIPNTSSNYFDLTTSHYDDYAGLPAGLNGNFIDTLSSQFHASSASPLYAQPLVASAQVRGLPTWTSVKVINSLVILYSINIYDEKGRVIQVKSRNRTGGNDFITTQYNWSGQPLITLQRIQKAGNKAVTVVIMTKYVYDDLARLVRLEKRIGHSQINSGALQSSYTHVLTQNYDAMGQLKTKKLAPAFNGNQGLETLNYDYNVRGWMLGVNRAYVKDSTSVANHFGFDLGYDKTALSINGVNTSYASGLFNGNIGGMLWKSTGDDQLRKYDFGYDAANRLTGADFNEFRQQQFGKSGGIDFSVSGLSYDVNGNILSMNQKGLKGSSSFTIDSLLYTYIGQSNKLRSVIDRVNDTATKLGDFRSDKLYMDQLGSNKTTGATDYTYNVNGSLTRDLNKSINQTSGGDGIQYNAINMVSRVHSKKDNSTSRGYIDYEYAADGTKLQKIVTEFGVDTVSTLYLGNAVFTDDSLSFIGMEEGRIRRVGSTFVYDYFIKDHLGNVRMILTD</sequence>
<organism evidence="3 4">
    <name type="scientific">Terrimonas ginsenosidimutans</name>
    <dbReference type="NCBI Taxonomy" id="2908004"/>
    <lineage>
        <taxon>Bacteria</taxon>
        <taxon>Pseudomonadati</taxon>
        <taxon>Bacteroidota</taxon>
        <taxon>Chitinophagia</taxon>
        <taxon>Chitinophagales</taxon>
        <taxon>Chitinophagaceae</taxon>
        <taxon>Terrimonas</taxon>
    </lineage>
</organism>